<proteinExistence type="predicted"/>
<dbReference type="InterPro" id="IPR009081">
    <property type="entry name" value="PP-bd_ACP"/>
</dbReference>
<dbReference type="AlphaFoldDB" id="A0A7W3RHI2"/>
<dbReference type="PROSITE" id="PS50075">
    <property type="entry name" value="CARRIER"/>
    <property type="match status" value="1"/>
</dbReference>
<dbReference type="InterPro" id="IPR036736">
    <property type="entry name" value="ACP-like_sf"/>
</dbReference>
<evidence type="ECO:0000313" key="3">
    <source>
        <dbReference type="Proteomes" id="UP000543174"/>
    </source>
</evidence>
<dbReference type="SUPFAM" id="SSF47336">
    <property type="entry name" value="ACP-like"/>
    <property type="match status" value="1"/>
</dbReference>
<dbReference type="Proteomes" id="UP000543174">
    <property type="component" value="Unassembled WGS sequence"/>
</dbReference>
<dbReference type="RefSeq" id="WP_182527798.1">
    <property type="nucleotide sequence ID" value="NZ_JACJHT010000006.1"/>
</dbReference>
<dbReference type="Pfam" id="PF00550">
    <property type="entry name" value="PP-binding"/>
    <property type="match status" value="1"/>
</dbReference>
<organism evidence="2 3">
    <name type="scientific">Priestia aryabhattai</name>
    <name type="common">Bacillus aryabhattai</name>
    <dbReference type="NCBI Taxonomy" id="412384"/>
    <lineage>
        <taxon>Bacteria</taxon>
        <taxon>Bacillati</taxon>
        <taxon>Bacillota</taxon>
        <taxon>Bacilli</taxon>
        <taxon>Bacillales</taxon>
        <taxon>Bacillaceae</taxon>
        <taxon>Priestia</taxon>
    </lineage>
</organism>
<dbReference type="Gene3D" id="1.10.1200.10">
    <property type="entry name" value="ACP-like"/>
    <property type="match status" value="1"/>
</dbReference>
<dbReference type="EMBL" id="JACJHT010000006">
    <property type="protein sequence ID" value="MBA9041792.1"/>
    <property type="molecule type" value="Genomic_DNA"/>
</dbReference>
<evidence type="ECO:0000313" key="2">
    <source>
        <dbReference type="EMBL" id="MBA9041792.1"/>
    </source>
</evidence>
<accession>A0A7W3RHI2</accession>
<name>A0A7W3RHI2_PRIAR</name>
<evidence type="ECO:0000259" key="1">
    <source>
        <dbReference type="PROSITE" id="PS50075"/>
    </source>
</evidence>
<reference evidence="2" key="1">
    <citation type="submission" date="2020-08" db="EMBL/GenBank/DDBJ databases">
        <title>Functional genomics of gut bacteria from endangered species of beetles.</title>
        <authorList>
            <person name="Carlos-Shanley C."/>
        </authorList>
    </citation>
    <scope>NUCLEOTIDE SEQUENCE [LARGE SCALE GENOMIC DNA]</scope>
    <source>
        <strain evidence="2">S00060</strain>
    </source>
</reference>
<keyword evidence="3" id="KW-1185">Reference proteome</keyword>
<sequence>MILKDSLIELLADILEIETSDIDFQEELSELENWDSVNSLRILTHIEDEFNIRLSMEEYSNIQRINELSELIEKMSNY</sequence>
<protein>
    <submittedName>
        <fullName evidence="2">Acyl carrier protein</fullName>
    </submittedName>
</protein>
<feature type="domain" description="Carrier" evidence="1">
    <location>
        <begin position="1"/>
        <end position="76"/>
    </location>
</feature>
<comment type="caution">
    <text evidence="2">The sequence shown here is derived from an EMBL/GenBank/DDBJ whole genome shotgun (WGS) entry which is preliminary data.</text>
</comment>
<gene>
    <name evidence="2" type="ORF">HNP21_004922</name>
</gene>